<dbReference type="STRING" id="403677.D0NX30"/>
<dbReference type="VEuPathDB" id="FungiDB:PITG_18464"/>
<dbReference type="Proteomes" id="UP000006643">
    <property type="component" value="Unassembled WGS sequence"/>
</dbReference>
<dbReference type="EMBL" id="DS028179">
    <property type="protein sequence ID" value="EEY67622.1"/>
    <property type="molecule type" value="Genomic_DNA"/>
</dbReference>
<reference evidence="2" key="1">
    <citation type="journal article" date="2009" name="Nature">
        <title>Genome sequence and analysis of the Irish potato famine pathogen Phytophthora infestans.</title>
        <authorList>
            <consortium name="The Broad Institute Genome Sequencing Platform"/>
            <person name="Haas B.J."/>
            <person name="Kamoun S."/>
            <person name="Zody M.C."/>
            <person name="Jiang R.H."/>
            <person name="Handsaker R.E."/>
            <person name="Cano L.M."/>
            <person name="Grabherr M."/>
            <person name="Kodira C.D."/>
            <person name="Raffaele S."/>
            <person name="Torto-Alalibo T."/>
            <person name="Bozkurt T.O."/>
            <person name="Ah-Fong A.M."/>
            <person name="Alvarado L."/>
            <person name="Anderson V.L."/>
            <person name="Armstrong M.R."/>
            <person name="Avrova A."/>
            <person name="Baxter L."/>
            <person name="Beynon J."/>
            <person name="Boevink P.C."/>
            <person name="Bollmann S.R."/>
            <person name="Bos J.I."/>
            <person name="Bulone V."/>
            <person name="Cai G."/>
            <person name="Cakir C."/>
            <person name="Carrington J.C."/>
            <person name="Chawner M."/>
            <person name="Conti L."/>
            <person name="Costanzo S."/>
            <person name="Ewan R."/>
            <person name="Fahlgren N."/>
            <person name="Fischbach M.A."/>
            <person name="Fugelstad J."/>
            <person name="Gilroy E.M."/>
            <person name="Gnerre S."/>
            <person name="Green P.J."/>
            <person name="Grenville-Briggs L.J."/>
            <person name="Griffith J."/>
            <person name="Grunwald N.J."/>
            <person name="Horn K."/>
            <person name="Horner N.R."/>
            <person name="Hu C.H."/>
            <person name="Huitema E."/>
            <person name="Jeong D.H."/>
            <person name="Jones A.M."/>
            <person name="Jones J.D."/>
            <person name="Jones R.W."/>
            <person name="Karlsson E.K."/>
            <person name="Kunjeti S.G."/>
            <person name="Lamour K."/>
            <person name="Liu Z."/>
            <person name="Ma L."/>
            <person name="Maclean D."/>
            <person name="Chibucos M.C."/>
            <person name="McDonald H."/>
            <person name="McWalters J."/>
            <person name="Meijer H.J."/>
            <person name="Morgan W."/>
            <person name="Morris P.F."/>
            <person name="Munro C.A."/>
            <person name="O'Neill K."/>
            <person name="Ospina-Giraldo M."/>
            <person name="Pinzon A."/>
            <person name="Pritchard L."/>
            <person name="Ramsahoye B."/>
            <person name="Ren Q."/>
            <person name="Restrepo S."/>
            <person name="Roy S."/>
            <person name="Sadanandom A."/>
            <person name="Savidor A."/>
            <person name="Schornack S."/>
            <person name="Schwartz D.C."/>
            <person name="Schumann U.D."/>
            <person name="Schwessinger B."/>
            <person name="Seyer L."/>
            <person name="Sharpe T."/>
            <person name="Silvar C."/>
            <person name="Song J."/>
            <person name="Studholme D.J."/>
            <person name="Sykes S."/>
            <person name="Thines M."/>
            <person name="van de Vondervoort P.J."/>
            <person name="Phuntumart V."/>
            <person name="Wawra S."/>
            <person name="Weide R."/>
            <person name="Win J."/>
            <person name="Young C."/>
            <person name="Zhou S."/>
            <person name="Fry W."/>
            <person name="Meyers B.C."/>
            <person name="van West P."/>
            <person name="Ristaino J."/>
            <person name="Govers F."/>
            <person name="Birch P.R."/>
            <person name="Whisson S.C."/>
            <person name="Judelson H.S."/>
            <person name="Nusbaum C."/>
        </authorList>
    </citation>
    <scope>NUCLEOTIDE SEQUENCE [LARGE SCALE GENOMIC DNA]</scope>
    <source>
        <strain evidence="2">T30-4</strain>
    </source>
</reference>
<dbReference type="HOGENOM" id="CLU_1087631_0_0_1"/>
<organism evidence="1 2">
    <name type="scientific">Phytophthora infestans (strain T30-4)</name>
    <name type="common">Potato late blight agent</name>
    <dbReference type="NCBI Taxonomy" id="403677"/>
    <lineage>
        <taxon>Eukaryota</taxon>
        <taxon>Sar</taxon>
        <taxon>Stramenopiles</taxon>
        <taxon>Oomycota</taxon>
        <taxon>Peronosporomycetes</taxon>
        <taxon>Peronosporales</taxon>
        <taxon>Peronosporaceae</taxon>
        <taxon>Phytophthora</taxon>
    </lineage>
</organism>
<proteinExistence type="predicted"/>
<dbReference type="GeneID" id="9471086"/>
<evidence type="ECO:0000313" key="2">
    <source>
        <dbReference type="Proteomes" id="UP000006643"/>
    </source>
</evidence>
<name>D0NX30_PHYIT</name>
<dbReference type="OMA" id="EPWVART"/>
<dbReference type="RefSeq" id="XP_002896387.1">
    <property type="nucleotide sequence ID" value="XM_002896341.1"/>
</dbReference>
<protein>
    <submittedName>
        <fullName evidence="1">Uncharacterized protein</fullName>
    </submittedName>
</protein>
<dbReference type="AlphaFoldDB" id="D0NX30"/>
<dbReference type="InParanoid" id="D0NX30"/>
<accession>D0NX30</accession>
<gene>
    <name evidence="1" type="ORF">PITG_18464</name>
</gene>
<dbReference type="OrthoDB" id="128027at2759"/>
<evidence type="ECO:0000313" key="1">
    <source>
        <dbReference type="EMBL" id="EEY67622.1"/>
    </source>
</evidence>
<dbReference type="KEGG" id="pif:PITG_18464"/>
<dbReference type="eggNOG" id="KOG2000">
    <property type="taxonomic scope" value="Eukaryota"/>
</dbReference>
<sequence>MDDIMRLLVALAGGEDGNTFVLEDVMQSTNDQSSMVFTTEKKRIGDRIRMNNIDMVQRSRALFHKASVPLQEKADTPKCQRHGQASSDPIKTLMSVKPGKQLTILRPRKEVFFYDGTHEVQCSRYADWGDASSITENSSWGSEMCSLDSIEPWVARTYAWEDLGERVGLRENYAKPSVLERQRSIRDLAIPNNFACNGHIPLEIHEQDLIETIVAYIDRNCKGFAESIEWSRLDTIPKRFPVGNIPIAWNAWDPAP</sequence>
<keyword evidence="2" id="KW-1185">Reference proteome</keyword>